<feature type="region of interest" description="Disordered" evidence="1">
    <location>
        <begin position="374"/>
        <end position="669"/>
    </location>
</feature>
<feature type="region of interest" description="Disordered" evidence="1">
    <location>
        <begin position="50"/>
        <end position="122"/>
    </location>
</feature>
<feature type="compositionally biased region" description="Basic and acidic residues" evidence="1">
    <location>
        <begin position="488"/>
        <end position="505"/>
    </location>
</feature>
<feature type="compositionally biased region" description="Acidic residues" evidence="1">
    <location>
        <begin position="654"/>
        <end position="669"/>
    </location>
</feature>
<evidence type="ECO:0000313" key="3">
    <source>
        <dbReference type="Proteomes" id="UP000293360"/>
    </source>
</evidence>
<dbReference type="EMBL" id="QJNU01000220">
    <property type="protein sequence ID" value="RYP04217.1"/>
    <property type="molecule type" value="Genomic_DNA"/>
</dbReference>
<accession>A0A4Q4TFM1</accession>
<feature type="region of interest" description="Disordered" evidence="1">
    <location>
        <begin position="687"/>
        <end position="711"/>
    </location>
</feature>
<dbReference type="Proteomes" id="UP000293360">
    <property type="component" value="Unassembled WGS sequence"/>
</dbReference>
<sequence length="736" mass="81198">MDMDSLSTPRGHVAQQSTSKSESVVPSPNYLDLSTGSCFNQFPPTRLGDFTLSEGGWNQWRRQQDAERKAAQGSAGDPRYETPSQSPLPDYQSTLPDPNPSNLSTVKTSETYIPSPTPPSALPSFFKDKADRYYIDEYRRPTPFPTTPKKYDISHYTTMGQPFHYPPTPPSMPLPQGKIIDDVPNKLMIDVEYTDACYGMLPATSPRRSIHARGGDILRKRKEKPRVFEYEPGSAGRYIAGIKDAEQRRATMRAFMHSIHPPGQDWLRCEDDSDYEEEEEAEETAQNIELRQPKVGDAGIPDKDTLLRVLAFRAEYNLHDKNTTVRPGSAKKSSESGPAVERILFRRPPGVAAATSSSHVASLDPAVKACVAEKHTDEQDTPVERQTSWQSDPWASDANEDAKVQAPDVSSSDSEADRPILNAKTYIYGEPPHGEYRGLPTLHGGTPLPEEPTDPLTGDSEETREFSNPYDWLSNSENDSGPAVKACAAEKQRTYEQYASDHDDIGPTVKARPTGKRTHRQYVSDDISELSSSPPPLTNVKRIRLTNSSRAASSIAAAKSAATAATAAAAPTRNYPDYYHRPPTPFPRATPTTASTTNSGILTTSPVEPKNKRKHADISRGVAASKGKGVGSKPKRRRGGRKPKSKKARKNDPDAEYSDGSDADVLSEDEVAVKRQKKLKREKLLSPDAARRRAVGLQVDGPCDFDSGDEGRESNFEFLDYDYEIEDAQINDRVDG</sequence>
<feature type="compositionally biased region" description="Low complexity" evidence="1">
    <location>
        <begin position="444"/>
        <end position="458"/>
    </location>
</feature>
<feature type="compositionally biased region" description="Polar residues" evidence="1">
    <location>
        <begin position="384"/>
        <end position="393"/>
    </location>
</feature>
<evidence type="ECO:0000313" key="2">
    <source>
        <dbReference type="EMBL" id="RYP04217.1"/>
    </source>
</evidence>
<keyword evidence="3" id="KW-1185">Reference proteome</keyword>
<dbReference type="OrthoDB" id="4745085at2759"/>
<dbReference type="AlphaFoldDB" id="A0A4Q4TFM1"/>
<name>A0A4Q4TFM1_9PEZI</name>
<gene>
    <name evidence="2" type="ORF">DL764_004607</name>
</gene>
<feature type="compositionally biased region" description="Low complexity" evidence="1">
    <location>
        <begin position="548"/>
        <end position="570"/>
    </location>
</feature>
<evidence type="ECO:0000256" key="1">
    <source>
        <dbReference type="SAM" id="MobiDB-lite"/>
    </source>
</evidence>
<proteinExistence type="predicted"/>
<reference evidence="2 3" key="1">
    <citation type="submission" date="2018-06" db="EMBL/GenBank/DDBJ databases">
        <title>Complete Genomes of Monosporascus.</title>
        <authorList>
            <person name="Robinson A.J."/>
            <person name="Natvig D.O."/>
        </authorList>
    </citation>
    <scope>NUCLEOTIDE SEQUENCE [LARGE SCALE GENOMIC DNA]</scope>
    <source>
        <strain evidence="2 3">CBS 110550</strain>
    </source>
</reference>
<feature type="compositionally biased region" description="Polar residues" evidence="1">
    <location>
        <begin position="82"/>
        <end position="114"/>
    </location>
</feature>
<comment type="caution">
    <text evidence="2">The sequence shown here is derived from an EMBL/GenBank/DDBJ whole genome shotgun (WGS) entry which is preliminary data.</text>
</comment>
<organism evidence="2 3">
    <name type="scientific">Monosporascus ibericus</name>
    <dbReference type="NCBI Taxonomy" id="155417"/>
    <lineage>
        <taxon>Eukaryota</taxon>
        <taxon>Fungi</taxon>
        <taxon>Dikarya</taxon>
        <taxon>Ascomycota</taxon>
        <taxon>Pezizomycotina</taxon>
        <taxon>Sordariomycetes</taxon>
        <taxon>Xylariomycetidae</taxon>
        <taxon>Xylariales</taxon>
        <taxon>Xylariales incertae sedis</taxon>
        <taxon>Monosporascus</taxon>
    </lineage>
</organism>
<protein>
    <submittedName>
        <fullName evidence="2">Uncharacterized protein</fullName>
    </submittedName>
</protein>
<feature type="region of interest" description="Disordered" evidence="1">
    <location>
        <begin position="1"/>
        <end position="38"/>
    </location>
</feature>
<feature type="compositionally biased region" description="Basic residues" evidence="1">
    <location>
        <begin position="633"/>
        <end position="649"/>
    </location>
</feature>